<dbReference type="SUPFAM" id="SSF101801">
    <property type="entry name" value="Surface presentation of antigens (SPOA)"/>
    <property type="match status" value="1"/>
</dbReference>
<keyword evidence="9" id="KW-0969">Cilium</keyword>
<evidence type="ECO:0000313" key="9">
    <source>
        <dbReference type="EMBL" id="MFK2902136.1"/>
    </source>
</evidence>
<evidence type="ECO:0000259" key="8">
    <source>
        <dbReference type="Pfam" id="PF01052"/>
    </source>
</evidence>
<evidence type="ECO:0000256" key="7">
    <source>
        <dbReference type="ARBA" id="ARBA00023136"/>
    </source>
</evidence>
<feature type="domain" description="Flagellar motor switch protein FliN-like C-terminal" evidence="8">
    <location>
        <begin position="32"/>
        <end position="101"/>
    </location>
</feature>
<keyword evidence="9" id="KW-0282">Flagellum</keyword>
<evidence type="ECO:0000256" key="3">
    <source>
        <dbReference type="ARBA" id="ARBA00021897"/>
    </source>
</evidence>
<keyword evidence="10" id="KW-1185">Reference proteome</keyword>
<dbReference type="Gene3D" id="2.30.330.10">
    <property type="entry name" value="SpoA-like"/>
    <property type="match status" value="1"/>
</dbReference>
<keyword evidence="7" id="KW-0472">Membrane</keyword>
<accession>A0ABW8JPM9</accession>
<keyword evidence="4" id="KW-1003">Cell membrane</keyword>
<comment type="similarity">
    <text evidence="2">Belongs to the FliN/MopA/SpaO family.</text>
</comment>
<dbReference type="Proteomes" id="UP001620461">
    <property type="component" value="Unassembled WGS sequence"/>
</dbReference>
<dbReference type="PANTHER" id="PTHR43484">
    <property type="match status" value="1"/>
</dbReference>
<organism evidence="9 10">
    <name type="scientific">Dyella jejuensis</name>
    <dbReference type="NCBI Taxonomy" id="1432009"/>
    <lineage>
        <taxon>Bacteria</taxon>
        <taxon>Pseudomonadati</taxon>
        <taxon>Pseudomonadota</taxon>
        <taxon>Gammaproteobacteria</taxon>
        <taxon>Lysobacterales</taxon>
        <taxon>Rhodanobacteraceae</taxon>
        <taxon>Dyella</taxon>
    </lineage>
</organism>
<keyword evidence="9" id="KW-0966">Cell projection</keyword>
<name>A0ABW8JPM9_9GAMM</name>
<dbReference type="RefSeq" id="WP_404549199.1">
    <property type="nucleotide sequence ID" value="NZ_JADIKJ010000025.1"/>
</dbReference>
<dbReference type="PANTHER" id="PTHR43484:SF1">
    <property type="entry name" value="FLAGELLAR MOTOR SWITCH PROTEIN FLIN"/>
    <property type="match status" value="1"/>
</dbReference>
<keyword evidence="6" id="KW-0283">Flagellar rotation</keyword>
<dbReference type="EMBL" id="JADIKJ010000025">
    <property type="protein sequence ID" value="MFK2902136.1"/>
    <property type="molecule type" value="Genomic_DNA"/>
</dbReference>
<evidence type="ECO:0000313" key="10">
    <source>
        <dbReference type="Proteomes" id="UP001620461"/>
    </source>
</evidence>
<dbReference type="InterPro" id="IPR051469">
    <property type="entry name" value="FliN/MopA/SpaO"/>
</dbReference>
<dbReference type="PRINTS" id="PR00956">
    <property type="entry name" value="FLGMOTORFLIN"/>
</dbReference>
<sequence>MNDIVVAPIQLEETAYEPSVGDPLIKRNLSMLGHVNVRLNVMLGAAELNVEKLFGLAKGDTVALDTDLDAPVTLQLDGKAIARGQLIAAGDCFGLKITEIL</sequence>
<evidence type="ECO:0000256" key="6">
    <source>
        <dbReference type="ARBA" id="ARBA00022779"/>
    </source>
</evidence>
<gene>
    <name evidence="9" type="ORF">ISP15_17505</name>
</gene>
<comment type="caution">
    <text evidence="9">The sequence shown here is derived from an EMBL/GenBank/DDBJ whole genome shotgun (WGS) entry which is preliminary data.</text>
</comment>
<proteinExistence type="inferred from homology"/>
<comment type="subcellular location">
    <subcellularLocation>
        <location evidence="1">Cell membrane</location>
        <topology evidence="1">Peripheral membrane protein</topology>
        <orientation evidence="1">Cytoplasmic side</orientation>
    </subcellularLocation>
</comment>
<dbReference type="Pfam" id="PF01052">
    <property type="entry name" value="FliMN_C"/>
    <property type="match status" value="1"/>
</dbReference>
<evidence type="ECO:0000256" key="4">
    <source>
        <dbReference type="ARBA" id="ARBA00022475"/>
    </source>
</evidence>
<reference evidence="9 10" key="1">
    <citation type="submission" date="2020-10" db="EMBL/GenBank/DDBJ databases">
        <title>Phylogeny of dyella-like bacteria.</title>
        <authorList>
            <person name="Fu J."/>
        </authorList>
    </citation>
    <scope>NUCLEOTIDE SEQUENCE [LARGE SCALE GENOMIC DNA]</scope>
    <source>
        <strain evidence="9 10">JP1</strain>
    </source>
</reference>
<dbReference type="InterPro" id="IPR036429">
    <property type="entry name" value="SpoA-like_sf"/>
</dbReference>
<evidence type="ECO:0000256" key="1">
    <source>
        <dbReference type="ARBA" id="ARBA00004413"/>
    </source>
</evidence>
<evidence type="ECO:0000256" key="5">
    <source>
        <dbReference type="ARBA" id="ARBA00022500"/>
    </source>
</evidence>
<dbReference type="InterPro" id="IPR001543">
    <property type="entry name" value="FliN-like_C"/>
</dbReference>
<dbReference type="InterPro" id="IPR001172">
    <property type="entry name" value="FliN_T3SS_HrcQb"/>
</dbReference>
<protein>
    <recommendedName>
        <fullName evidence="3">Flagellar motor switch protein FliN</fullName>
    </recommendedName>
</protein>
<evidence type="ECO:0000256" key="2">
    <source>
        <dbReference type="ARBA" id="ARBA00009226"/>
    </source>
</evidence>
<keyword evidence="5" id="KW-0145">Chemotaxis</keyword>